<dbReference type="Proteomes" id="UP001153069">
    <property type="component" value="Unassembled WGS sequence"/>
</dbReference>
<gene>
    <name evidence="3" type="ORF">SEMRO_1799_G298390.1</name>
</gene>
<feature type="chain" id="PRO_5040156707" evidence="2">
    <location>
        <begin position="24"/>
        <end position="130"/>
    </location>
</feature>
<sequence>MKGLRSFQLLLIALLAIVGSVVAKEFSHSTGFGTTKEEIIANRERRKEQLKKLLDEVRETKDNHDSGRKLLSDEELTVVDRKISAYERKLETMQGEMDEREVEKVMQREKLRYERDEQRRQERRQRGSEF</sequence>
<evidence type="ECO:0000256" key="1">
    <source>
        <dbReference type="SAM" id="MobiDB-lite"/>
    </source>
</evidence>
<evidence type="ECO:0000313" key="3">
    <source>
        <dbReference type="EMBL" id="CAB9526248.1"/>
    </source>
</evidence>
<name>A0A9N8ET42_9STRA</name>
<organism evidence="3 4">
    <name type="scientific">Seminavis robusta</name>
    <dbReference type="NCBI Taxonomy" id="568900"/>
    <lineage>
        <taxon>Eukaryota</taxon>
        <taxon>Sar</taxon>
        <taxon>Stramenopiles</taxon>
        <taxon>Ochrophyta</taxon>
        <taxon>Bacillariophyta</taxon>
        <taxon>Bacillariophyceae</taxon>
        <taxon>Bacillariophycidae</taxon>
        <taxon>Naviculales</taxon>
        <taxon>Naviculaceae</taxon>
        <taxon>Seminavis</taxon>
    </lineage>
</organism>
<evidence type="ECO:0000256" key="2">
    <source>
        <dbReference type="SAM" id="SignalP"/>
    </source>
</evidence>
<keyword evidence="4" id="KW-1185">Reference proteome</keyword>
<dbReference type="EMBL" id="CAICTM010001797">
    <property type="protein sequence ID" value="CAB9526248.1"/>
    <property type="molecule type" value="Genomic_DNA"/>
</dbReference>
<reference evidence="3" key="1">
    <citation type="submission" date="2020-06" db="EMBL/GenBank/DDBJ databases">
        <authorList>
            <consortium name="Plant Systems Biology data submission"/>
        </authorList>
    </citation>
    <scope>NUCLEOTIDE SEQUENCE</scope>
    <source>
        <strain evidence="3">D6</strain>
    </source>
</reference>
<dbReference type="AlphaFoldDB" id="A0A9N8ET42"/>
<evidence type="ECO:0000313" key="4">
    <source>
        <dbReference type="Proteomes" id="UP001153069"/>
    </source>
</evidence>
<proteinExistence type="predicted"/>
<accession>A0A9N8ET42</accession>
<comment type="caution">
    <text evidence="3">The sequence shown here is derived from an EMBL/GenBank/DDBJ whole genome shotgun (WGS) entry which is preliminary data.</text>
</comment>
<feature type="region of interest" description="Disordered" evidence="1">
    <location>
        <begin position="94"/>
        <end position="130"/>
    </location>
</feature>
<keyword evidence="2" id="KW-0732">Signal</keyword>
<protein>
    <submittedName>
        <fullName evidence="3">Uncharacterized protein</fullName>
    </submittedName>
</protein>
<feature type="compositionally biased region" description="Basic and acidic residues" evidence="1">
    <location>
        <begin position="101"/>
        <end position="130"/>
    </location>
</feature>
<feature type="signal peptide" evidence="2">
    <location>
        <begin position="1"/>
        <end position="23"/>
    </location>
</feature>